<dbReference type="Proteomes" id="UP000199052">
    <property type="component" value="Unassembled WGS sequence"/>
</dbReference>
<dbReference type="GO" id="GO:0003700">
    <property type="term" value="F:DNA-binding transcription factor activity"/>
    <property type="evidence" value="ECO:0007669"/>
    <property type="project" value="TreeGrafter"/>
</dbReference>
<dbReference type="Pfam" id="PF00440">
    <property type="entry name" value="TetR_N"/>
    <property type="match status" value="1"/>
</dbReference>
<evidence type="ECO:0000256" key="3">
    <source>
        <dbReference type="ARBA" id="ARBA00023163"/>
    </source>
</evidence>
<evidence type="ECO:0000313" key="8">
    <source>
        <dbReference type="Proteomes" id="UP000199052"/>
    </source>
</evidence>
<dbReference type="PANTHER" id="PTHR30055:SF234">
    <property type="entry name" value="HTH-TYPE TRANSCRIPTIONAL REGULATOR BETI"/>
    <property type="match status" value="1"/>
</dbReference>
<evidence type="ECO:0000256" key="1">
    <source>
        <dbReference type="ARBA" id="ARBA00023015"/>
    </source>
</evidence>
<protein>
    <submittedName>
        <fullName evidence="6">AcrR family transcriptional regulator</fullName>
    </submittedName>
    <submittedName>
        <fullName evidence="7">DNA-binding transcriptional regulator, AcrR family</fullName>
    </submittedName>
</protein>
<dbReference type="Gene3D" id="1.10.357.10">
    <property type="entry name" value="Tetracycline Repressor, domain 2"/>
    <property type="match status" value="1"/>
</dbReference>
<organism evidence="7 8">
    <name type="scientific">Actinopolymorpha cephalotaxi</name>
    <dbReference type="NCBI Taxonomy" id="504797"/>
    <lineage>
        <taxon>Bacteria</taxon>
        <taxon>Bacillati</taxon>
        <taxon>Actinomycetota</taxon>
        <taxon>Actinomycetes</taxon>
        <taxon>Propionibacteriales</taxon>
        <taxon>Actinopolymorphaceae</taxon>
        <taxon>Actinopolymorpha</taxon>
    </lineage>
</organism>
<evidence type="ECO:0000313" key="6">
    <source>
        <dbReference type="EMBL" id="NYH85984.1"/>
    </source>
</evidence>
<reference evidence="6 9" key="2">
    <citation type="submission" date="2020-07" db="EMBL/GenBank/DDBJ databases">
        <title>Sequencing the genomes of 1000 actinobacteria strains.</title>
        <authorList>
            <person name="Klenk H.-P."/>
        </authorList>
    </citation>
    <scope>NUCLEOTIDE SEQUENCE [LARGE SCALE GENOMIC DNA]</scope>
    <source>
        <strain evidence="6 9">DSM 45117</strain>
    </source>
</reference>
<dbReference type="PROSITE" id="PS50977">
    <property type="entry name" value="HTH_TETR_2"/>
    <property type="match status" value="1"/>
</dbReference>
<evidence type="ECO:0000313" key="9">
    <source>
        <dbReference type="Proteomes" id="UP000533017"/>
    </source>
</evidence>
<evidence type="ECO:0000259" key="5">
    <source>
        <dbReference type="PROSITE" id="PS50977"/>
    </source>
</evidence>
<keyword evidence="9" id="KW-1185">Reference proteome</keyword>
<proteinExistence type="predicted"/>
<gene>
    <name evidence="6" type="ORF">FHR37_004835</name>
    <name evidence="7" type="ORF">SAMN05421678_1013</name>
</gene>
<evidence type="ECO:0000256" key="4">
    <source>
        <dbReference type="PROSITE-ProRule" id="PRU00335"/>
    </source>
</evidence>
<keyword evidence="3" id="KW-0804">Transcription</keyword>
<keyword evidence="2 4" id="KW-0238">DNA-binding</keyword>
<accession>A0A1I2K2A2</accession>
<evidence type="ECO:0000313" key="7">
    <source>
        <dbReference type="EMBL" id="SFF61335.1"/>
    </source>
</evidence>
<dbReference type="RefSeq" id="WP_092879437.1">
    <property type="nucleotide sequence ID" value="NZ_FOOI01000001.1"/>
</dbReference>
<dbReference type="EMBL" id="FOOI01000001">
    <property type="protein sequence ID" value="SFF61335.1"/>
    <property type="molecule type" value="Genomic_DNA"/>
</dbReference>
<dbReference type="InterPro" id="IPR009057">
    <property type="entry name" value="Homeodomain-like_sf"/>
</dbReference>
<feature type="DNA-binding region" description="H-T-H motif" evidence="4">
    <location>
        <begin position="33"/>
        <end position="52"/>
    </location>
</feature>
<reference evidence="7 8" key="1">
    <citation type="submission" date="2016-10" db="EMBL/GenBank/DDBJ databases">
        <authorList>
            <person name="de Groot N.N."/>
        </authorList>
    </citation>
    <scope>NUCLEOTIDE SEQUENCE [LARGE SCALE GENOMIC DNA]</scope>
    <source>
        <strain evidence="7 8">CPCC 202808</strain>
    </source>
</reference>
<keyword evidence="1" id="KW-0805">Transcription regulation</keyword>
<dbReference type="InterPro" id="IPR050109">
    <property type="entry name" value="HTH-type_TetR-like_transc_reg"/>
</dbReference>
<dbReference type="PRINTS" id="PR00455">
    <property type="entry name" value="HTHTETR"/>
</dbReference>
<dbReference type="SUPFAM" id="SSF46689">
    <property type="entry name" value="Homeodomain-like"/>
    <property type="match status" value="1"/>
</dbReference>
<feature type="domain" description="HTH tetR-type" evidence="5">
    <location>
        <begin position="10"/>
        <end position="70"/>
    </location>
</feature>
<dbReference type="EMBL" id="JACBZA010000001">
    <property type="protein sequence ID" value="NYH85984.1"/>
    <property type="molecule type" value="Genomic_DNA"/>
</dbReference>
<dbReference type="OrthoDB" id="8688418at2"/>
<dbReference type="STRING" id="504797.SAMN05421678_1013"/>
<dbReference type="PANTHER" id="PTHR30055">
    <property type="entry name" value="HTH-TYPE TRANSCRIPTIONAL REGULATOR RUTR"/>
    <property type="match status" value="1"/>
</dbReference>
<evidence type="ECO:0000256" key="2">
    <source>
        <dbReference type="ARBA" id="ARBA00023125"/>
    </source>
</evidence>
<dbReference type="AlphaFoldDB" id="A0A1I2K2A2"/>
<dbReference type="InterPro" id="IPR001647">
    <property type="entry name" value="HTH_TetR"/>
</dbReference>
<dbReference type="GO" id="GO:0000976">
    <property type="term" value="F:transcription cis-regulatory region binding"/>
    <property type="evidence" value="ECO:0007669"/>
    <property type="project" value="TreeGrafter"/>
</dbReference>
<name>A0A1I2K2A2_9ACTN</name>
<sequence>MAGLRERKKWETRRRISDVATGLFFARGFDNVTIAEVAEAAGVSRMTVFNYFPRKEDLFLDRAADTVVDFRRAISERAPGEPVAEAVRRLHRGWLSERHPMSGVVDQGQVFWKVVDETPALRARTVEQQDEFRAELVGILRAEGFDEVSATLGAGFVAAAHATVYDSARLRIMAGDKVAKVRRGQEAVVERVFDALADAMRGLEPHRHAVL</sequence>
<dbReference type="Proteomes" id="UP000533017">
    <property type="component" value="Unassembled WGS sequence"/>
</dbReference>